<proteinExistence type="predicted"/>
<protein>
    <recommendedName>
        <fullName evidence="1">YdhG-like domain-containing protein</fullName>
    </recommendedName>
</protein>
<gene>
    <name evidence="2" type="ORF">FHS57_003012</name>
</gene>
<dbReference type="AlphaFoldDB" id="A0A7W5ZNE2"/>
<comment type="caution">
    <text evidence="2">The sequence shown here is derived from an EMBL/GenBank/DDBJ whole genome shotgun (WGS) entry which is preliminary data.</text>
</comment>
<sequence length="138" mass="16236">MVEYADADDFLASQTPEIRQLLSYVRQLVMVAHPKMKERFMYNNTLFFMCLDYVCYFGKIQKTKGVEIAFVKGFLLKDEAGVLESKGRKIIRGMTFQNLKDFQAREEAFLEVLQEAILLNETQPQKTFAKIMFERRKK</sequence>
<dbReference type="EMBL" id="JACIBY010000005">
    <property type="protein sequence ID" value="MBB3839006.1"/>
    <property type="molecule type" value="Genomic_DNA"/>
</dbReference>
<feature type="domain" description="YdhG-like" evidence="1">
    <location>
        <begin position="19"/>
        <end position="117"/>
    </location>
</feature>
<keyword evidence="3" id="KW-1185">Reference proteome</keyword>
<name>A0A7W5ZNE2_9BACT</name>
<dbReference type="InterPro" id="IPR014922">
    <property type="entry name" value="YdhG-like"/>
</dbReference>
<dbReference type="Proteomes" id="UP000541352">
    <property type="component" value="Unassembled WGS sequence"/>
</dbReference>
<dbReference type="RefSeq" id="WP_183974881.1">
    <property type="nucleotide sequence ID" value="NZ_JACIBY010000005.1"/>
</dbReference>
<evidence type="ECO:0000313" key="3">
    <source>
        <dbReference type="Proteomes" id="UP000541352"/>
    </source>
</evidence>
<dbReference type="SUPFAM" id="SSF159888">
    <property type="entry name" value="YdhG-like"/>
    <property type="match status" value="1"/>
</dbReference>
<reference evidence="2 3" key="1">
    <citation type="submission" date="2020-08" db="EMBL/GenBank/DDBJ databases">
        <title>Genomic Encyclopedia of Type Strains, Phase IV (KMG-IV): sequencing the most valuable type-strain genomes for metagenomic binning, comparative biology and taxonomic classification.</title>
        <authorList>
            <person name="Goeker M."/>
        </authorList>
    </citation>
    <scope>NUCLEOTIDE SEQUENCE [LARGE SCALE GENOMIC DNA]</scope>
    <source>
        <strain evidence="2 3">DSM 17976</strain>
    </source>
</reference>
<accession>A0A7W5ZNE2</accession>
<organism evidence="2 3">
    <name type="scientific">Runella defluvii</name>
    <dbReference type="NCBI Taxonomy" id="370973"/>
    <lineage>
        <taxon>Bacteria</taxon>
        <taxon>Pseudomonadati</taxon>
        <taxon>Bacteroidota</taxon>
        <taxon>Cytophagia</taxon>
        <taxon>Cytophagales</taxon>
        <taxon>Spirosomataceae</taxon>
        <taxon>Runella</taxon>
    </lineage>
</organism>
<evidence type="ECO:0000313" key="2">
    <source>
        <dbReference type="EMBL" id="MBB3839006.1"/>
    </source>
</evidence>
<dbReference type="Pfam" id="PF08818">
    <property type="entry name" value="DUF1801"/>
    <property type="match status" value="1"/>
</dbReference>
<evidence type="ECO:0000259" key="1">
    <source>
        <dbReference type="Pfam" id="PF08818"/>
    </source>
</evidence>